<gene>
    <name evidence="1" type="ORF">HMPREF0621_1943</name>
</gene>
<reference evidence="1 2" key="1">
    <citation type="submission" date="2009-10" db="EMBL/GenBank/DDBJ databases">
        <authorList>
            <person name="Muzny D."/>
            <person name="Qin X."/>
            <person name="Deng J."/>
            <person name="Jiang H."/>
            <person name="Liu Y."/>
            <person name="Qu J."/>
            <person name="Song X.-Z."/>
            <person name="Zhang L."/>
            <person name="Thornton R."/>
            <person name="Coyle M."/>
            <person name="Francisco L."/>
            <person name="Jackson L."/>
            <person name="Javaid M."/>
            <person name="Korchina V."/>
            <person name="Kovar C."/>
            <person name="Mata R."/>
            <person name="Mathew T."/>
            <person name="Ngo R."/>
            <person name="Nguyen L."/>
            <person name="Nguyen N."/>
            <person name="Okwuonu G."/>
            <person name="Ongeri F."/>
            <person name="Pham C."/>
            <person name="Simmons D."/>
            <person name="Wilczek-Boney K."/>
            <person name="Hale W."/>
            <person name="Jakkamsetti A."/>
            <person name="Pham P."/>
            <person name="Ruth R."/>
            <person name="San Lucas F."/>
            <person name="Warren J."/>
            <person name="Zhang J."/>
            <person name="Zhao Z."/>
            <person name="Zhou C."/>
            <person name="Zhu D."/>
            <person name="Lee S."/>
            <person name="Bess C."/>
            <person name="Blankenburg K."/>
            <person name="Forbes L."/>
            <person name="Fu Q."/>
            <person name="Gubbala S."/>
            <person name="Hirani K."/>
            <person name="Jayaseelan J.C."/>
            <person name="Lara F."/>
            <person name="Munidasa M."/>
            <person name="Palculict T."/>
            <person name="Patil S."/>
            <person name="Pu L.-L."/>
            <person name="Saada N."/>
            <person name="Tang L."/>
            <person name="Weissenberger G."/>
            <person name="Zhu Y."/>
            <person name="Hemphill L."/>
            <person name="Shang Y."/>
            <person name="Youmans B."/>
            <person name="Ayvaz T."/>
            <person name="Ross M."/>
            <person name="Santibanez J."/>
            <person name="Aqrawi P."/>
            <person name="Gross S."/>
            <person name="Joshi V."/>
            <person name="Fowler G."/>
            <person name="Nazareth L."/>
            <person name="Reid J."/>
            <person name="Worley K."/>
            <person name="Petrosino J."/>
            <person name="Highlander S."/>
            <person name="Gibbs R."/>
        </authorList>
    </citation>
    <scope>NUCLEOTIDE SEQUENCE [LARGE SCALE GENOMIC DNA]</scope>
    <source>
        <strain evidence="1 2">ATCC 43325</strain>
    </source>
</reference>
<keyword evidence="2" id="KW-1185">Reference proteome</keyword>
<dbReference type="EMBL" id="ACZR01000020">
    <property type="protein sequence ID" value="EEX49490.1"/>
    <property type="molecule type" value="Genomic_DNA"/>
</dbReference>
<evidence type="ECO:0000313" key="2">
    <source>
        <dbReference type="Proteomes" id="UP000005519"/>
    </source>
</evidence>
<sequence length="56" mass="6748">MSDQITPKVRNKTPICETGNKYRHSRFNALKHGGYATHFHALTEEEKRVYWEKKWK</sequence>
<accession>C9PSG9</accession>
<evidence type="ECO:0000313" key="1">
    <source>
        <dbReference type="EMBL" id="EEX49490.1"/>
    </source>
</evidence>
<dbReference type="HOGENOM" id="CLU_3010194_0_0_6"/>
<proteinExistence type="predicted"/>
<organism evidence="1 2">
    <name type="scientific">Pasteurella dagmatis ATCC 43325</name>
    <dbReference type="NCBI Taxonomy" id="667128"/>
    <lineage>
        <taxon>Bacteria</taxon>
        <taxon>Pseudomonadati</taxon>
        <taxon>Pseudomonadota</taxon>
        <taxon>Gammaproteobacteria</taxon>
        <taxon>Pasteurellales</taxon>
        <taxon>Pasteurellaceae</taxon>
        <taxon>Pasteurella</taxon>
    </lineage>
</organism>
<protein>
    <submittedName>
        <fullName evidence="1">Uncharacterized protein</fullName>
    </submittedName>
</protein>
<dbReference type="STRING" id="667128.HMPREF0621_1943"/>
<comment type="caution">
    <text evidence="1">The sequence shown here is derived from an EMBL/GenBank/DDBJ whole genome shotgun (WGS) entry which is preliminary data.</text>
</comment>
<dbReference type="Proteomes" id="UP000005519">
    <property type="component" value="Unassembled WGS sequence"/>
</dbReference>
<name>C9PSG9_9PAST</name>
<dbReference type="AlphaFoldDB" id="C9PSG9"/>